<evidence type="ECO:0000256" key="2">
    <source>
        <dbReference type="ARBA" id="ARBA00009807"/>
    </source>
</evidence>
<dbReference type="EnsemblMetazoa" id="PPA47280.1">
    <property type="protein sequence ID" value="PPA47280.1"/>
    <property type="gene ID" value="WBGene00305175"/>
</dbReference>
<proteinExistence type="inferred from homology"/>
<gene>
    <name evidence="13" type="primary">WBGene00305175</name>
    <name evidence="9" type="synonym">MED15</name>
</gene>
<evidence type="ECO:0000256" key="4">
    <source>
        <dbReference type="ARBA" id="ARBA00023015"/>
    </source>
</evidence>
<keyword evidence="4 9" id="KW-0805">Transcription regulation</keyword>
<feature type="compositionally biased region" description="Gly residues" evidence="10">
    <location>
        <begin position="92"/>
        <end position="104"/>
    </location>
</feature>
<dbReference type="PANTHER" id="PTHR14312:SF1">
    <property type="entry name" value="BASIC-LEUCINE ZIPPER TRANSCRIPTION FACTOR A"/>
    <property type="match status" value="1"/>
</dbReference>
<evidence type="ECO:0000259" key="12">
    <source>
        <dbReference type="Pfam" id="PF21539"/>
    </source>
</evidence>
<comment type="subunit">
    <text evidence="9">Component of the Mediator complex.</text>
</comment>
<dbReference type="GO" id="GO:0003712">
    <property type="term" value="F:transcription coregulator activity"/>
    <property type="evidence" value="ECO:0007669"/>
    <property type="project" value="InterPro"/>
</dbReference>
<keyword evidence="5 9" id="KW-0010">Activator</keyword>
<dbReference type="GO" id="GO:0005634">
    <property type="term" value="C:nucleus"/>
    <property type="evidence" value="ECO:0007669"/>
    <property type="project" value="UniProtKB-SubCell"/>
</dbReference>
<keyword evidence="14" id="KW-1185">Reference proteome</keyword>
<dbReference type="Proteomes" id="UP000005239">
    <property type="component" value="Unassembled WGS sequence"/>
</dbReference>
<dbReference type="InterPro" id="IPR019087">
    <property type="entry name" value="Med15_N"/>
</dbReference>
<evidence type="ECO:0000256" key="6">
    <source>
        <dbReference type="ARBA" id="ARBA00023163"/>
    </source>
</evidence>
<comment type="similarity">
    <text evidence="2 9">Belongs to the Mediator complex subunit 15 family.</text>
</comment>
<dbReference type="PANTHER" id="PTHR14312">
    <property type="entry name" value="CREB/ATF BZIP TRANSCRIPTION FACTOR"/>
    <property type="match status" value="1"/>
</dbReference>
<evidence type="ECO:0000313" key="13">
    <source>
        <dbReference type="EnsemblMetazoa" id="PPA47280.1"/>
    </source>
</evidence>
<name>A0A8R1V5K4_PRIPA</name>
<evidence type="ECO:0000256" key="9">
    <source>
        <dbReference type="RuleBase" id="RU364148"/>
    </source>
</evidence>
<evidence type="ECO:0000256" key="7">
    <source>
        <dbReference type="ARBA" id="ARBA00023242"/>
    </source>
</evidence>
<reference evidence="13" key="2">
    <citation type="submission" date="2022-06" db="UniProtKB">
        <authorList>
            <consortium name="EnsemblMetazoa"/>
        </authorList>
    </citation>
    <scope>IDENTIFICATION</scope>
    <source>
        <strain evidence="13">PS312</strain>
    </source>
</reference>
<comment type="function">
    <text evidence="9">Component of the Mediator complex, a coactivator involved in the regulated transcription of nearly all RNA polymerase II-dependent genes. Mediator functions as a bridge to convey information from gene-specific regulatory proteins to the basal RNA polymerase II transcription machinery. Mediator is recruited to promoters by direct interactions with regulatory proteins and serves as a scaffold for the assembly of a functional preinitiation complex with RNA polymerase II and the general transcription factors.</text>
</comment>
<keyword evidence="7 9" id="KW-0539">Nucleus</keyword>
<evidence type="ECO:0000313" key="14">
    <source>
        <dbReference type="Proteomes" id="UP000005239"/>
    </source>
</evidence>
<evidence type="ECO:0000256" key="10">
    <source>
        <dbReference type="SAM" id="MobiDB-lite"/>
    </source>
</evidence>
<dbReference type="Pfam" id="PF21539">
    <property type="entry name" value="Med15_C"/>
    <property type="match status" value="1"/>
</dbReference>
<feature type="compositionally biased region" description="Low complexity" evidence="10">
    <location>
        <begin position="201"/>
        <end position="247"/>
    </location>
</feature>
<feature type="compositionally biased region" description="Gly residues" evidence="10">
    <location>
        <begin position="157"/>
        <end position="172"/>
    </location>
</feature>
<accession>A0A8R1V5K4</accession>
<evidence type="ECO:0000259" key="11">
    <source>
        <dbReference type="Pfam" id="PF09606"/>
    </source>
</evidence>
<dbReference type="AlphaFoldDB" id="A0A8R1V5K4"/>
<organism evidence="13 14">
    <name type="scientific">Pristionchus pacificus</name>
    <name type="common">Parasitic nematode worm</name>
    <dbReference type="NCBI Taxonomy" id="54126"/>
    <lineage>
        <taxon>Eukaryota</taxon>
        <taxon>Metazoa</taxon>
        <taxon>Ecdysozoa</taxon>
        <taxon>Nematoda</taxon>
        <taxon>Chromadorea</taxon>
        <taxon>Rhabditida</taxon>
        <taxon>Rhabditina</taxon>
        <taxon>Diplogasteromorpha</taxon>
        <taxon>Diplogasteroidea</taxon>
        <taxon>Neodiplogasteridae</taxon>
        <taxon>Pristionchus</taxon>
    </lineage>
</organism>
<comment type="subcellular location">
    <subcellularLocation>
        <location evidence="1 9">Nucleus</location>
    </subcellularLocation>
</comment>
<evidence type="ECO:0000256" key="5">
    <source>
        <dbReference type="ARBA" id="ARBA00023159"/>
    </source>
</evidence>
<dbReference type="FunFam" id="1.10.246.20:FF:000006">
    <property type="entry name" value="Mediator of RNA polymerase II transcription subunit 15"/>
    <property type="match status" value="1"/>
</dbReference>
<reference evidence="14" key="1">
    <citation type="journal article" date="2008" name="Nat. Genet.">
        <title>The Pristionchus pacificus genome provides a unique perspective on nematode lifestyle and parasitism.</title>
        <authorList>
            <person name="Dieterich C."/>
            <person name="Clifton S.W."/>
            <person name="Schuster L.N."/>
            <person name="Chinwalla A."/>
            <person name="Delehaunty K."/>
            <person name="Dinkelacker I."/>
            <person name="Fulton L."/>
            <person name="Fulton R."/>
            <person name="Godfrey J."/>
            <person name="Minx P."/>
            <person name="Mitreva M."/>
            <person name="Roeseler W."/>
            <person name="Tian H."/>
            <person name="Witte H."/>
            <person name="Yang S.P."/>
            <person name="Wilson R.K."/>
            <person name="Sommer R.J."/>
        </authorList>
    </citation>
    <scope>NUCLEOTIDE SEQUENCE [LARGE SCALE GENOMIC DNA]</scope>
    <source>
        <strain evidence="14">PS312</strain>
    </source>
</reference>
<evidence type="ECO:0000256" key="3">
    <source>
        <dbReference type="ARBA" id="ARBA00019613"/>
    </source>
</evidence>
<protein>
    <recommendedName>
        <fullName evidence="3 9">Mediator of RNA polymerase II transcription subunit 15</fullName>
    </recommendedName>
    <alternativeName>
        <fullName evidence="8 9">Mediator complex subunit 15</fullName>
    </alternativeName>
</protein>
<feature type="region of interest" description="Disordered" evidence="10">
    <location>
        <begin position="704"/>
        <end position="754"/>
    </location>
</feature>
<feature type="domain" description="ARC105/Med15 mediator subunit C-terminal" evidence="12">
    <location>
        <begin position="598"/>
        <end position="699"/>
    </location>
</feature>
<feature type="compositionally biased region" description="Gly residues" evidence="10">
    <location>
        <begin position="404"/>
        <end position="421"/>
    </location>
</feature>
<keyword evidence="6 9" id="KW-0804">Transcription</keyword>
<sequence>MADSDDWPSQSFRNHVINRLEPELARNRQNAPNLPVPGDARQVEEYVFQKCMSKDEYMRTIAKVINAINCNSKSAAVPPALQPSPFHPPTGGAAGGGGQSGPGSAGRPAIPPDPQPTQAAARAAAAAAAAGGGAGAASVMAPPLGQPPPQMGSGAVSAGGGALSAAPPGGGSASMDDAMGGMQPAGNAQQMQQPFNPYGAPPQHAMHQQQQQHYQLQQQQHQQQAAAAAARSKAAAAAAAQMRAASAQPPPQQQPMHYGGMPGGAAPPPHNPYAQNPYGQMQPQPQHGYGGMGMGPGAPVDMGGVGGGSAGGGAALPAANTPEYQIMYNNKLRTLRPHCDNLRAKAQQCRIDGNAEAAGKLETMIGVLEGRRSVSLEYLGNLETWILRKADFLAHSPANMHGAHGTGGAGGMGGPPSGGGPMSEALSASMMLDQGQGPPPGMGGYGMPHPYGMQPQPQPQQHHMMGGWGMHPQMGMAGPGAGTGPQPHHLMMPPQQQHVGGGPMHAHAPYRGADAAEMSRPYPSAHMRPMPGHHTMGGGPPGMHMGAPGGPGGMLAPGQPPGVGGSGLDDLYSMDDILPTPSLEGGTQGASGAKPRLAEAAMRECHAISDRFEVEPLAERKIASHVVLKCKLKTHQIPPLRLLVPNMYPQGQVSVDREEIDITAYMYDDLQSSVYDRLARPGLRTITDFLDTWESTVRQWYLAQPPQGGSGAPGPSYGGGPPGGPAPGGGGGGTPMDSNNYDDLFSQYDDIINS</sequence>
<feature type="domain" description="Mediator of RNA polymerase II transcription subunit 15 N-terminal" evidence="11">
    <location>
        <begin position="4"/>
        <end position="76"/>
    </location>
</feature>
<feature type="compositionally biased region" description="Low complexity" evidence="10">
    <location>
        <begin position="119"/>
        <end position="129"/>
    </location>
</feature>
<feature type="compositionally biased region" description="Gly residues" evidence="10">
    <location>
        <begin position="708"/>
        <end position="734"/>
    </location>
</feature>
<dbReference type="Pfam" id="PF09606">
    <property type="entry name" value="Med15_N"/>
    <property type="match status" value="1"/>
</dbReference>
<evidence type="ECO:0000256" key="1">
    <source>
        <dbReference type="ARBA" id="ARBA00004123"/>
    </source>
</evidence>
<dbReference type="GO" id="GO:0006355">
    <property type="term" value="P:regulation of DNA-templated transcription"/>
    <property type="evidence" value="ECO:0007669"/>
    <property type="project" value="InterPro"/>
</dbReference>
<feature type="region of interest" description="Disordered" evidence="10">
    <location>
        <begin position="79"/>
        <end position="295"/>
    </location>
</feature>
<dbReference type="InterPro" id="IPR036529">
    <property type="entry name" value="KIX_dom_sf"/>
</dbReference>
<dbReference type="Gene3D" id="1.10.246.20">
    <property type="entry name" value="Coactivator CBP, KIX domain"/>
    <property type="match status" value="1"/>
</dbReference>
<dbReference type="InterPro" id="IPR048386">
    <property type="entry name" value="Med15_C"/>
</dbReference>
<feature type="region of interest" description="Disordered" evidence="10">
    <location>
        <begin position="404"/>
        <end position="423"/>
    </location>
</feature>
<feature type="compositionally biased region" description="Polar residues" evidence="10">
    <location>
        <begin position="186"/>
        <end position="195"/>
    </location>
</feature>
<evidence type="ECO:0000256" key="8">
    <source>
        <dbReference type="ARBA" id="ARBA00032016"/>
    </source>
</evidence>